<gene>
    <name evidence="5" type="ORF">HF329_03910</name>
</gene>
<evidence type="ECO:0000259" key="4">
    <source>
        <dbReference type="PROSITE" id="PS51186"/>
    </source>
</evidence>
<dbReference type="AlphaFoldDB" id="A0AAE7D6A8"/>
<dbReference type="GO" id="GO:0016747">
    <property type="term" value="F:acyltransferase activity, transferring groups other than amino-acyl groups"/>
    <property type="evidence" value="ECO:0007669"/>
    <property type="project" value="InterPro"/>
</dbReference>
<dbReference type="EMBL" id="CP051205">
    <property type="protein sequence ID" value="QJB30492.1"/>
    <property type="molecule type" value="Genomic_DNA"/>
</dbReference>
<sequence length="190" mass="21443">MNLSIQSSRLLIRDFSKNDWEDLHRLYMMPETVKYNPSGYPENESVTEKLVGEWSEQQAAAHREEYTMAVMDKAEGGFVGVISLDLGDAKYRKAEIWYKLLPEYWGRGYATEAVSSMLAFGFGALKLHRIECGCSIHNTGSYRVMEKVGMTREGVKRKVLPLEDGWHDAYIYGILASEFARTGGSPGLEG</sequence>
<comment type="similarity">
    <text evidence="3">Belongs to the acetyltransferase family. RimJ subfamily.</text>
</comment>
<dbReference type="InterPro" id="IPR016181">
    <property type="entry name" value="Acyl_CoA_acyltransferase"/>
</dbReference>
<dbReference type="PANTHER" id="PTHR43792">
    <property type="entry name" value="GNAT FAMILY, PUTATIVE (AFU_ORTHOLOGUE AFUA_3G00765)-RELATED-RELATED"/>
    <property type="match status" value="1"/>
</dbReference>
<dbReference type="InterPro" id="IPR051531">
    <property type="entry name" value="N-acetyltransferase"/>
</dbReference>
<dbReference type="InterPro" id="IPR000182">
    <property type="entry name" value="GNAT_dom"/>
</dbReference>
<name>A0AAE7D6A8_9BACT</name>
<dbReference type="Gene3D" id="3.40.630.30">
    <property type="match status" value="1"/>
</dbReference>
<dbReference type="RefSeq" id="WP_168802772.1">
    <property type="nucleotide sequence ID" value="NZ_CP051205.1"/>
</dbReference>
<protein>
    <submittedName>
        <fullName evidence="5">GNAT family N-acetyltransferase</fullName>
    </submittedName>
</protein>
<dbReference type="PANTHER" id="PTHR43792:SF8">
    <property type="entry name" value="[RIBOSOMAL PROTEIN US5]-ALANINE N-ACETYLTRANSFERASE"/>
    <property type="match status" value="1"/>
</dbReference>
<dbReference type="Proteomes" id="UP000502421">
    <property type="component" value="Chromosome"/>
</dbReference>
<dbReference type="KEGG" id="coy:HF329_03910"/>
<evidence type="ECO:0000256" key="2">
    <source>
        <dbReference type="ARBA" id="ARBA00023315"/>
    </source>
</evidence>
<dbReference type="PROSITE" id="PS51186">
    <property type="entry name" value="GNAT"/>
    <property type="match status" value="1"/>
</dbReference>
<dbReference type="Pfam" id="PF13302">
    <property type="entry name" value="Acetyltransf_3"/>
    <property type="match status" value="1"/>
</dbReference>
<feature type="domain" description="N-acetyltransferase" evidence="4">
    <location>
        <begin position="10"/>
        <end position="177"/>
    </location>
</feature>
<reference evidence="6" key="1">
    <citation type="submission" date="2020-04" db="EMBL/GenBank/DDBJ databases">
        <authorList>
            <person name="Kittiwongwattana C."/>
        </authorList>
    </citation>
    <scope>NUCLEOTIDE SEQUENCE [LARGE SCALE GENOMIC DNA]</scope>
    <source>
        <strain evidence="6">1310</strain>
    </source>
</reference>
<dbReference type="SUPFAM" id="SSF55729">
    <property type="entry name" value="Acyl-CoA N-acyltransferases (Nat)"/>
    <property type="match status" value="1"/>
</dbReference>
<keyword evidence="2" id="KW-0012">Acyltransferase</keyword>
<keyword evidence="1" id="KW-0808">Transferase</keyword>
<proteinExistence type="inferred from homology"/>
<evidence type="ECO:0000256" key="1">
    <source>
        <dbReference type="ARBA" id="ARBA00022679"/>
    </source>
</evidence>
<evidence type="ECO:0000256" key="3">
    <source>
        <dbReference type="ARBA" id="ARBA00038502"/>
    </source>
</evidence>
<evidence type="ECO:0000313" key="6">
    <source>
        <dbReference type="Proteomes" id="UP000502421"/>
    </source>
</evidence>
<accession>A0AAE7D6A8</accession>
<organism evidence="5 6">
    <name type="scientific">Chitinophaga oryzae</name>
    <dbReference type="NCBI Taxonomy" id="2725414"/>
    <lineage>
        <taxon>Bacteria</taxon>
        <taxon>Pseudomonadati</taxon>
        <taxon>Bacteroidota</taxon>
        <taxon>Chitinophagia</taxon>
        <taxon>Chitinophagales</taxon>
        <taxon>Chitinophagaceae</taxon>
        <taxon>Chitinophaga</taxon>
    </lineage>
</organism>
<evidence type="ECO:0000313" key="5">
    <source>
        <dbReference type="EMBL" id="QJB30492.1"/>
    </source>
</evidence>